<dbReference type="AlphaFoldDB" id="C0C1W8"/>
<evidence type="ECO:0000256" key="8">
    <source>
        <dbReference type="PROSITE-ProRule" id="PRU10100"/>
    </source>
</evidence>
<feature type="active site" evidence="8">
    <location>
        <position position="85"/>
    </location>
</feature>
<keyword evidence="12" id="KW-1185">Reference proteome</keyword>
<evidence type="ECO:0000256" key="1">
    <source>
        <dbReference type="ARBA" id="ARBA00010518"/>
    </source>
</evidence>
<evidence type="ECO:0000256" key="5">
    <source>
        <dbReference type="PIRSR" id="PIRSR001220-1"/>
    </source>
</evidence>
<organism evidence="11 12">
    <name type="scientific">[Clostridium] hylemonae DSM 15053</name>
    <dbReference type="NCBI Taxonomy" id="553973"/>
    <lineage>
        <taxon>Bacteria</taxon>
        <taxon>Bacillati</taxon>
        <taxon>Bacillota</taxon>
        <taxon>Clostridia</taxon>
        <taxon>Lachnospirales</taxon>
        <taxon>Lachnospiraceae</taxon>
    </lineage>
</organism>
<dbReference type="HOGENOM" id="CLU_019134_2_3_9"/>
<dbReference type="EC" id="3.5.1.1" evidence="2"/>
<dbReference type="InterPro" id="IPR041725">
    <property type="entry name" value="L-asparaginase_I"/>
</dbReference>
<dbReference type="PRINTS" id="PR00139">
    <property type="entry name" value="ASNGLNASE"/>
</dbReference>
<dbReference type="STRING" id="553973.CLOHYLEM_06139"/>
<evidence type="ECO:0000256" key="7">
    <source>
        <dbReference type="PROSITE-ProRule" id="PRU10099"/>
    </source>
</evidence>
<dbReference type="InterPro" id="IPR027473">
    <property type="entry name" value="L-asparaginase_C"/>
</dbReference>
<evidence type="ECO:0000256" key="3">
    <source>
        <dbReference type="ARBA" id="ARBA00022801"/>
    </source>
</evidence>
<dbReference type="PROSITE" id="PS51732">
    <property type="entry name" value="ASN_GLN_ASE_3"/>
    <property type="match status" value="1"/>
</dbReference>
<reference evidence="11" key="2">
    <citation type="submission" date="2013-06" db="EMBL/GenBank/DDBJ databases">
        <title>Draft genome sequence of Clostridium hylemonae (DSM 15053).</title>
        <authorList>
            <person name="Sudarsanam P."/>
            <person name="Ley R."/>
            <person name="Guruge J."/>
            <person name="Turnbaugh P.J."/>
            <person name="Mahowald M."/>
            <person name="Liep D."/>
            <person name="Gordon J."/>
        </authorList>
    </citation>
    <scope>NUCLEOTIDE SEQUENCE</scope>
    <source>
        <strain evidence="11">DSM 15053</strain>
    </source>
</reference>
<reference evidence="11" key="1">
    <citation type="submission" date="2009-02" db="EMBL/GenBank/DDBJ databases">
        <authorList>
            <person name="Fulton L."/>
            <person name="Clifton S."/>
            <person name="Fulton B."/>
            <person name="Xu J."/>
            <person name="Minx P."/>
            <person name="Pepin K.H."/>
            <person name="Johnson M."/>
            <person name="Bhonagiri V."/>
            <person name="Nash W.E."/>
            <person name="Mardis E.R."/>
            <person name="Wilson R.K."/>
        </authorList>
    </citation>
    <scope>NUCLEOTIDE SEQUENCE [LARGE SCALE GENOMIC DNA]</scope>
    <source>
        <strain evidence="11">DSM 15053</strain>
    </source>
</reference>
<dbReference type="InterPro" id="IPR006033">
    <property type="entry name" value="AsnA_fam"/>
</dbReference>
<evidence type="ECO:0000256" key="4">
    <source>
        <dbReference type="ARBA" id="ARBA00049366"/>
    </source>
</evidence>
<dbReference type="Gene3D" id="3.40.50.40">
    <property type="match status" value="1"/>
</dbReference>
<dbReference type="Gene3D" id="3.40.50.1170">
    <property type="entry name" value="L-asparaginase, N-terminal domain"/>
    <property type="match status" value="1"/>
</dbReference>
<dbReference type="InterPro" id="IPR027475">
    <property type="entry name" value="Asparaginase/glutaminase_AS2"/>
</dbReference>
<comment type="catalytic activity">
    <reaction evidence="4">
        <text>L-asparagine + H2O = L-aspartate + NH4(+)</text>
        <dbReference type="Rhea" id="RHEA:21016"/>
        <dbReference type="ChEBI" id="CHEBI:15377"/>
        <dbReference type="ChEBI" id="CHEBI:28938"/>
        <dbReference type="ChEBI" id="CHEBI:29991"/>
        <dbReference type="ChEBI" id="CHEBI:58048"/>
        <dbReference type="EC" id="3.5.1.1"/>
    </reaction>
</comment>
<dbReference type="InterPro" id="IPR006034">
    <property type="entry name" value="Asparaginase/glutaminase-like"/>
</dbReference>
<dbReference type="eggNOG" id="COG0252">
    <property type="taxonomic scope" value="Bacteria"/>
</dbReference>
<dbReference type="SUPFAM" id="SSF53774">
    <property type="entry name" value="Glutaminase/Asparaginase"/>
    <property type="match status" value="1"/>
</dbReference>
<dbReference type="GO" id="GO:0004067">
    <property type="term" value="F:asparaginase activity"/>
    <property type="evidence" value="ECO:0007669"/>
    <property type="project" value="UniProtKB-UniRule"/>
</dbReference>
<sequence>MKKVLLLATGGTIAARRGRQGLAPDINCGDFLDMIPEMKKNFLIESRDILNLDSSNIQPEEWQYIAGIVTQALSDFDGVIITHGTDTMAYTASALSYMLQNLKKPVVLTGAQIPIEQMFTDARRNLQTAFAAVEAGIPKVMVAFDDKIINGCRATKVRTLGFNAFESISANYLGEVYADGVHLYDNYKVVHTEEKPFCLKENLCPNVFLLKLIPGTNPDIFECLLNMGYRGIVIEAFGAGGTHFERRNLIPKLKKLIDHGVSIVARSQCLYEKSDFSLYEVGRKLLDCGVIPGRDMTTEAIVTKLMWALGQTEDSSEVWDIFNTDYAGEISLEHNKTACI</sequence>
<dbReference type="EMBL" id="ABYI02000022">
    <property type="protein sequence ID" value="EEG74132.1"/>
    <property type="molecule type" value="Genomic_DNA"/>
</dbReference>
<dbReference type="SMART" id="SM00870">
    <property type="entry name" value="Asparaginase"/>
    <property type="match status" value="1"/>
</dbReference>
<dbReference type="PIRSF" id="PIRSF001220">
    <property type="entry name" value="L-ASNase_gatD"/>
    <property type="match status" value="1"/>
</dbReference>
<dbReference type="PANTHER" id="PTHR11707">
    <property type="entry name" value="L-ASPARAGINASE"/>
    <property type="match status" value="1"/>
</dbReference>
<dbReference type="GO" id="GO:0006520">
    <property type="term" value="P:amino acid metabolic process"/>
    <property type="evidence" value="ECO:0007669"/>
    <property type="project" value="InterPro"/>
</dbReference>
<dbReference type="Pfam" id="PF17763">
    <property type="entry name" value="Asparaginase_C"/>
    <property type="match status" value="1"/>
</dbReference>
<evidence type="ECO:0000259" key="9">
    <source>
        <dbReference type="Pfam" id="PF00710"/>
    </source>
</evidence>
<dbReference type="InterPro" id="IPR037152">
    <property type="entry name" value="L-asparaginase_N_sf"/>
</dbReference>
<dbReference type="NCBIfam" id="TIGR00519">
    <property type="entry name" value="asnASE_I"/>
    <property type="match status" value="1"/>
</dbReference>
<evidence type="ECO:0000259" key="10">
    <source>
        <dbReference type="Pfam" id="PF17763"/>
    </source>
</evidence>
<name>C0C1W8_9FIRM</name>
<feature type="domain" description="Asparaginase/glutaminase C-terminal" evidence="10">
    <location>
        <begin position="206"/>
        <end position="322"/>
    </location>
</feature>
<comment type="caution">
    <text evidence="11">The sequence shown here is derived from an EMBL/GenBank/DDBJ whole genome shotgun (WGS) entry which is preliminary data.</text>
</comment>
<dbReference type="PROSITE" id="PS00917">
    <property type="entry name" value="ASN_GLN_ASE_2"/>
    <property type="match status" value="1"/>
</dbReference>
<evidence type="ECO:0000256" key="2">
    <source>
        <dbReference type="ARBA" id="ARBA00012920"/>
    </source>
</evidence>
<feature type="domain" description="L-asparaginase N-terminal" evidence="9">
    <location>
        <begin position="3"/>
        <end position="186"/>
    </location>
</feature>
<evidence type="ECO:0000313" key="11">
    <source>
        <dbReference type="EMBL" id="EEG74132.1"/>
    </source>
</evidence>
<dbReference type="SFLD" id="SFLDS00057">
    <property type="entry name" value="Glutaminase/Asparaginase"/>
    <property type="match status" value="1"/>
</dbReference>
<dbReference type="PANTHER" id="PTHR11707:SF28">
    <property type="entry name" value="60 KDA LYSOPHOSPHOLIPASE"/>
    <property type="match status" value="1"/>
</dbReference>
<comment type="similarity">
    <text evidence="1">Belongs to the asparaginase 1 family.</text>
</comment>
<dbReference type="PROSITE" id="PS00144">
    <property type="entry name" value="ASN_GLN_ASE_1"/>
    <property type="match status" value="1"/>
</dbReference>
<evidence type="ECO:0000313" key="12">
    <source>
        <dbReference type="Proteomes" id="UP000004893"/>
    </source>
</evidence>
<protein>
    <recommendedName>
        <fullName evidence="2">asparaginase</fullName>
        <ecNumber evidence="2">3.5.1.1</ecNumber>
    </recommendedName>
</protein>
<evidence type="ECO:0000256" key="6">
    <source>
        <dbReference type="PIRSR" id="PIRSR001220-2"/>
    </source>
</evidence>
<feature type="active site" evidence="7">
    <location>
        <position position="12"/>
    </location>
</feature>
<dbReference type="Pfam" id="PF00710">
    <property type="entry name" value="Asparaginase"/>
    <property type="match status" value="1"/>
</dbReference>
<dbReference type="Proteomes" id="UP000004893">
    <property type="component" value="Unassembled WGS sequence"/>
</dbReference>
<gene>
    <name evidence="11" type="ORF">CLOHYLEM_06139</name>
</gene>
<dbReference type="FunFam" id="3.40.50.1170:FF:000001">
    <property type="entry name" value="L-asparaginase 2"/>
    <property type="match status" value="1"/>
</dbReference>
<feature type="binding site" evidence="6">
    <location>
        <begin position="85"/>
        <end position="86"/>
    </location>
    <ligand>
        <name>substrate</name>
    </ligand>
</feature>
<keyword evidence="3 11" id="KW-0378">Hydrolase</keyword>
<dbReference type="OrthoDB" id="9788068at2"/>
<dbReference type="CDD" id="cd08963">
    <property type="entry name" value="L-asparaginase_I"/>
    <property type="match status" value="1"/>
</dbReference>
<dbReference type="InterPro" id="IPR040919">
    <property type="entry name" value="Asparaginase_C"/>
</dbReference>
<feature type="binding site" evidence="6">
    <location>
        <position position="54"/>
    </location>
    <ligand>
        <name>substrate</name>
    </ligand>
</feature>
<dbReference type="RefSeq" id="WP_006443490.1">
    <property type="nucleotide sequence ID" value="NZ_CP036524.1"/>
</dbReference>
<proteinExistence type="inferred from homology"/>
<dbReference type="InterPro" id="IPR036152">
    <property type="entry name" value="Asp/glu_Ase-like_sf"/>
</dbReference>
<dbReference type="InterPro" id="IPR020827">
    <property type="entry name" value="Asparaginase/glutaminase_AS1"/>
</dbReference>
<dbReference type="InterPro" id="IPR027474">
    <property type="entry name" value="L-asparaginase_N"/>
</dbReference>
<feature type="active site" description="O-isoaspartyl threonine intermediate" evidence="5">
    <location>
        <position position="12"/>
    </location>
</feature>
<dbReference type="PIRSF" id="PIRSF500176">
    <property type="entry name" value="L_ASNase"/>
    <property type="match status" value="1"/>
</dbReference>
<accession>C0C1W8</accession>